<keyword evidence="3" id="KW-1185">Reference proteome</keyword>
<gene>
    <name evidence="2" type="ORF">O181_015710</name>
</gene>
<feature type="region of interest" description="Disordered" evidence="1">
    <location>
        <begin position="150"/>
        <end position="171"/>
    </location>
</feature>
<evidence type="ECO:0000313" key="2">
    <source>
        <dbReference type="EMBL" id="MBW0475995.1"/>
    </source>
</evidence>
<reference evidence="2" key="1">
    <citation type="submission" date="2021-03" db="EMBL/GenBank/DDBJ databases">
        <title>Draft genome sequence of rust myrtle Austropuccinia psidii MF-1, a brazilian biotype.</title>
        <authorList>
            <person name="Quecine M.C."/>
            <person name="Pachon D.M.R."/>
            <person name="Bonatelli M.L."/>
            <person name="Correr F.H."/>
            <person name="Franceschini L.M."/>
            <person name="Leite T.F."/>
            <person name="Margarido G.R.A."/>
            <person name="Almeida C.A."/>
            <person name="Ferrarezi J.A."/>
            <person name="Labate C.A."/>
        </authorList>
    </citation>
    <scope>NUCLEOTIDE SEQUENCE</scope>
    <source>
        <strain evidence="2">MF-1</strain>
    </source>
</reference>
<organism evidence="2 3">
    <name type="scientific">Austropuccinia psidii MF-1</name>
    <dbReference type="NCBI Taxonomy" id="1389203"/>
    <lineage>
        <taxon>Eukaryota</taxon>
        <taxon>Fungi</taxon>
        <taxon>Dikarya</taxon>
        <taxon>Basidiomycota</taxon>
        <taxon>Pucciniomycotina</taxon>
        <taxon>Pucciniomycetes</taxon>
        <taxon>Pucciniales</taxon>
        <taxon>Sphaerophragmiaceae</taxon>
        <taxon>Austropuccinia</taxon>
    </lineage>
</organism>
<comment type="caution">
    <text evidence="2">The sequence shown here is derived from an EMBL/GenBank/DDBJ whole genome shotgun (WGS) entry which is preliminary data.</text>
</comment>
<proteinExistence type="predicted"/>
<name>A0A9Q3C4F3_9BASI</name>
<dbReference type="Proteomes" id="UP000765509">
    <property type="component" value="Unassembled WGS sequence"/>
</dbReference>
<protein>
    <submittedName>
        <fullName evidence="2">Uncharacterized protein</fullName>
    </submittedName>
</protein>
<sequence>MAYGPLRQIPTQKYPASAIIGWDYANASEDEANSHLLASGFGAQAVISIAQQLCNSNFQQVSMSIMTPKQTSAIGKPKLMLCRALYALSGVSPASAPQQGPTLVILTDKHTRNAYWLSDPSHHMVRGVPAQDSLTRTPLWSMMMKVFPSRNGRWDPKQANQNNSGRLAQTP</sequence>
<accession>A0A9Q3C4F3</accession>
<evidence type="ECO:0000313" key="3">
    <source>
        <dbReference type="Proteomes" id="UP000765509"/>
    </source>
</evidence>
<evidence type="ECO:0000256" key="1">
    <source>
        <dbReference type="SAM" id="MobiDB-lite"/>
    </source>
</evidence>
<dbReference type="EMBL" id="AVOT02004308">
    <property type="protein sequence ID" value="MBW0475995.1"/>
    <property type="molecule type" value="Genomic_DNA"/>
</dbReference>
<feature type="compositionally biased region" description="Polar residues" evidence="1">
    <location>
        <begin position="158"/>
        <end position="171"/>
    </location>
</feature>
<dbReference type="AlphaFoldDB" id="A0A9Q3C4F3"/>